<dbReference type="GO" id="GO:0007166">
    <property type="term" value="P:cell surface receptor signaling pathway"/>
    <property type="evidence" value="ECO:0007669"/>
    <property type="project" value="TreeGrafter"/>
</dbReference>
<evidence type="ECO:0000256" key="1">
    <source>
        <dbReference type="ARBA" id="ARBA00004251"/>
    </source>
</evidence>
<keyword evidence="7" id="KW-1015">Disulfide bond</keyword>
<dbReference type="GO" id="GO:0006955">
    <property type="term" value="P:immune response"/>
    <property type="evidence" value="ECO:0007669"/>
    <property type="project" value="TreeGrafter"/>
</dbReference>
<dbReference type="InterPro" id="IPR013783">
    <property type="entry name" value="Ig-like_fold"/>
</dbReference>
<feature type="domain" description="Immunoglobulin V-set" evidence="11">
    <location>
        <begin position="43"/>
        <end position="107"/>
    </location>
</feature>
<feature type="non-terminal residue" evidence="12">
    <location>
        <position position="109"/>
    </location>
</feature>
<keyword evidence="13" id="KW-1185">Reference proteome</keyword>
<evidence type="ECO:0000256" key="7">
    <source>
        <dbReference type="ARBA" id="ARBA00023157"/>
    </source>
</evidence>
<dbReference type="PANTHER" id="PTHR25466:SF14">
    <property type="entry name" value="BUTYROPHILIN SUBFAMILY 2 MEMBER A2-LIKE-RELATED"/>
    <property type="match status" value="1"/>
</dbReference>
<keyword evidence="6" id="KW-0472">Membrane</keyword>
<dbReference type="PANTHER" id="PTHR25466">
    <property type="entry name" value="T-LYMPHOCYTE ACTIVATION ANTIGEN"/>
    <property type="match status" value="1"/>
</dbReference>
<evidence type="ECO:0000313" key="13">
    <source>
        <dbReference type="Proteomes" id="UP000327493"/>
    </source>
</evidence>
<dbReference type="GO" id="GO:0009897">
    <property type="term" value="C:external side of plasma membrane"/>
    <property type="evidence" value="ECO:0007669"/>
    <property type="project" value="TreeGrafter"/>
</dbReference>
<name>A0A5J5C7E0_9PERO</name>
<keyword evidence="9" id="KW-0325">Glycoprotein</keyword>
<comment type="caution">
    <text evidence="12">The sequence shown here is derived from an EMBL/GenBank/DDBJ whole genome shotgun (WGS) entry which is preliminary data.</text>
</comment>
<evidence type="ECO:0000256" key="2">
    <source>
        <dbReference type="ARBA" id="ARBA00022475"/>
    </source>
</evidence>
<keyword evidence="2" id="KW-1003">Cell membrane</keyword>
<dbReference type="GO" id="GO:0071222">
    <property type="term" value="P:cellular response to lipopolysaccharide"/>
    <property type="evidence" value="ECO:0007669"/>
    <property type="project" value="TreeGrafter"/>
</dbReference>
<keyword evidence="4" id="KW-0732">Signal</keyword>
<evidence type="ECO:0000256" key="8">
    <source>
        <dbReference type="ARBA" id="ARBA00023170"/>
    </source>
</evidence>
<dbReference type="InterPro" id="IPR013106">
    <property type="entry name" value="Ig_V-set"/>
</dbReference>
<dbReference type="GO" id="GO:0031295">
    <property type="term" value="P:T cell costimulation"/>
    <property type="evidence" value="ECO:0007669"/>
    <property type="project" value="TreeGrafter"/>
</dbReference>
<evidence type="ECO:0000256" key="10">
    <source>
        <dbReference type="ARBA" id="ARBA00023319"/>
    </source>
</evidence>
<organism evidence="12 13">
    <name type="scientific">Etheostoma spectabile</name>
    <name type="common">orangethroat darter</name>
    <dbReference type="NCBI Taxonomy" id="54343"/>
    <lineage>
        <taxon>Eukaryota</taxon>
        <taxon>Metazoa</taxon>
        <taxon>Chordata</taxon>
        <taxon>Craniata</taxon>
        <taxon>Vertebrata</taxon>
        <taxon>Euteleostomi</taxon>
        <taxon>Actinopterygii</taxon>
        <taxon>Neopterygii</taxon>
        <taxon>Teleostei</taxon>
        <taxon>Neoteleostei</taxon>
        <taxon>Acanthomorphata</taxon>
        <taxon>Eupercaria</taxon>
        <taxon>Perciformes</taxon>
        <taxon>Percoidei</taxon>
        <taxon>Percidae</taxon>
        <taxon>Etheostomatinae</taxon>
        <taxon>Etheostoma</taxon>
    </lineage>
</organism>
<gene>
    <name evidence="12" type="ORF">FQN60_006051</name>
</gene>
<keyword evidence="10" id="KW-0393">Immunoglobulin domain</keyword>
<keyword evidence="8" id="KW-0675">Receptor</keyword>
<dbReference type="InterPro" id="IPR036179">
    <property type="entry name" value="Ig-like_dom_sf"/>
</dbReference>
<keyword evidence="3" id="KW-0812">Transmembrane</keyword>
<evidence type="ECO:0000256" key="4">
    <source>
        <dbReference type="ARBA" id="ARBA00022729"/>
    </source>
</evidence>
<evidence type="ECO:0000259" key="11">
    <source>
        <dbReference type="Pfam" id="PF07686"/>
    </source>
</evidence>
<dbReference type="InterPro" id="IPR051713">
    <property type="entry name" value="T-cell_Activation_Regulation"/>
</dbReference>
<accession>A0A5J5C7E0</accession>
<dbReference type="GO" id="GO:0042130">
    <property type="term" value="P:negative regulation of T cell proliferation"/>
    <property type="evidence" value="ECO:0007669"/>
    <property type="project" value="TreeGrafter"/>
</dbReference>
<proteinExistence type="predicted"/>
<comment type="subcellular location">
    <subcellularLocation>
        <location evidence="1">Cell membrane</location>
        <topology evidence="1">Single-pass type I membrane protein</topology>
    </subcellularLocation>
</comment>
<dbReference type="Gene3D" id="2.60.40.10">
    <property type="entry name" value="Immunoglobulins"/>
    <property type="match status" value="1"/>
</dbReference>
<evidence type="ECO:0000256" key="3">
    <source>
        <dbReference type="ARBA" id="ARBA00022692"/>
    </source>
</evidence>
<evidence type="ECO:0000256" key="5">
    <source>
        <dbReference type="ARBA" id="ARBA00022989"/>
    </source>
</evidence>
<dbReference type="SUPFAM" id="SSF48726">
    <property type="entry name" value="Immunoglobulin"/>
    <property type="match status" value="1"/>
</dbReference>
<dbReference type="Pfam" id="PF07686">
    <property type="entry name" value="V-set"/>
    <property type="match status" value="1"/>
</dbReference>
<evidence type="ECO:0000256" key="6">
    <source>
        <dbReference type="ARBA" id="ARBA00023136"/>
    </source>
</evidence>
<reference evidence="12 13" key="1">
    <citation type="submission" date="2019-08" db="EMBL/GenBank/DDBJ databases">
        <title>A chromosome-level genome assembly, high-density linkage maps, and genome scans reveal the genomic architecture of hybrid incompatibilities underlying speciation via character displacement in darters (Percidae: Etheostominae).</title>
        <authorList>
            <person name="Moran R.L."/>
            <person name="Catchen J.M."/>
            <person name="Fuller R.C."/>
        </authorList>
    </citation>
    <scope>NUCLEOTIDE SEQUENCE [LARGE SCALE GENOMIC DNA]</scope>
    <source>
        <strain evidence="12">EspeVRDwgs_2016</strain>
        <tissue evidence="12">Muscle</tissue>
    </source>
</reference>
<protein>
    <recommendedName>
        <fullName evidence="11">Immunoglobulin V-set domain-containing protein</fullName>
    </recommendedName>
</protein>
<dbReference type="EMBL" id="VOFY01002419">
    <property type="protein sequence ID" value="KAA8577587.1"/>
    <property type="molecule type" value="Genomic_DNA"/>
</dbReference>
<evidence type="ECO:0000313" key="12">
    <source>
        <dbReference type="EMBL" id="KAA8577587.1"/>
    </source>
</evidence>
<dbReference type="GO" id="GO:0042102">
    <property type="term" value="P:positive regulation of T cell proliferation"/>
    <property type="evidence" value="ECO:0007669"/>
    <property type="project" value="TreeGrafter"/>
</dbReference>
<dbReference type="Proteomes" id="UP000327493">
    <property type="component" value="Unassembled WGS sequence"/>
</dbReference>
<sequence length="109" mass="12309">MAVMLCYPALSAQKDTLSLNSLTGERKPQKDGGLKEVFLYVAGKHYNNGLVGQSEEFKGRVFHFQDELKHGNASIIIRNTKISDSGVYRCDFPRLQPRQTFYIQLVVGE</sequence>
<dbReference type="AlphaFoldDB" id="A0A5J5C7E0"/>
<evidence type="ECO:0000256" key="9">
    <source>
        <dbReference type="ARBA" id="ARBA00023180"/>
    </source>
</evidence>
<keyword evidence="5" id="KW-1133">Transmembrane helix</keyword>